<keyword evidence="2" id="KW-1185">Reference proteome</keyword>
<dbReference type="EMBL" id="BLXT01003971">
    <property type="protein sequence ID" value="GFO08543.1"/>
    <property type="molecule type" value="Genomic_DNA"/>
</dbReference>
<dbReference type="AlphaFoldDB" id="A0AAV4AMM3"/>
<gene>
    <name evidence="1" type="ORF">PoB_003504800</name>
</gene>
<reference evidence="1 2" key="1">
    <citation type="journal article" date="2021" name="Elife">
        <title>Chloroplast acquisition without the gene transfer in kleptoplastic sea slugs, Plakobranchus ocellatus.</title>
        <authorList>
            <person name="Maeda T."/>
            <person name="Takahashi S."/>
            <person name="Yoshida T."/>
            <person name="Shimamura S."/>
            <person name="Takaki Y."/>
            <person name="Nagai Y."/>
            <person name="Toyoda A."/>
            <person name="Suzuki Y."/>
            <person name="Arimoto A."/>
            <person name="Ishii H."/>
            <person name="Satoh N."/>
            <person name="Nishiyama T."/>
            <person name="Hasebe M."/>
            <person name="Maruyama T."/>
            <person name="Minagawa J."/>
            <person name="Obokata J."/>
            <person name="Shigenobu S."/>
        </authorList>
    </citation>
    <scope>NUCLEOTIDE SEQUENCE [LARGE SCALE GENOMIC DNA]</scope>
</reference>
<evidence type="ECO:0000313" key="1">
    <source>
        <dbReference type="EMBL" id="GFO08543.1"/>
    </source>
</evidence>
<name>A0AAV4AMM3_9GAST</name>
<comment type="caution">
    <text evidence="1">The sequence shown here is derived from an EMBL/GenBank/DDBJ whole genome shotgun (WGS) entry which is preliminary data.</text>
</comment>
<proteinExistence type="predicted"/>
<sequence length="103" mass="11449">MLPWRHAVLVKSSSSSSGVRECSELSYSRWKICCRSLTWSKCGPDPEATRQAHHLPVHTKPREQHHLAAIVARVGSGGLSVQGLVRARFQLSTWPCFIVLSSL</sequence>
<organism evidence="1 2">
    <name type="scientific">Plakobranchus ocellatus</name>
    <dbReference type="NCBI Taxonomy" id="259542"/>
    <lineage>
        <taxon>Eukaryota</taxon>
        <taxon>Metazoa</taxon>
        <taxon>Spiralia</taxon>
        <taxon>Lophotrochozoa</taxon>
        <taxon>Mollusca</taxon>
        <taxon>Gastropoda</taxon>
        <taxon>Heterobranchia</taxon>
        <taxon>Euthyneura</taxon>
        <taxon>Panpulmonata</taxon>
        <taxon>Sacoglossa</taxon>
        <taxon>Placobranchoidea</taxon>
        <taxon>Plakobranchidae</taxon>
        <taxon>Plakobranchus</taxon>
    </lineage>
</organism>
<accession>A0AAV4AMM3</accession>
<protein>
    <submittedName>
        <fullName evidence="1">Uncharacterized protein</fullName>
    </submittedName>
</protein>
<dbReference type="Proteomes" id="UP000735302">
    <property type="component" value="Unassembled WGS sequence"/>
</dbReference>
<evidence type="ECO:0000313" key="2">
    <source>
        <dbReference type="Proteomes" id="UP000735302"/>
    </source>
</evidence>